<dbReference type="Proteomes" id="UP001649230">
    <property type="component" value="Chromosome"/>
</dbReference>
<gene>
    <name evidence="1" type="ORF">L0M14_09010</name>
</gene>
<proteinExistence type="predicted"/>
<protein>
    <submittedName>
        <fullName evidence="1">Uncharacterized protein</fullName>
    </submittedName>
</protein>
<keyword evidence="2" id="KW-1185">Reference proteome</keyword>
<name>A0ABY3SNE3_9BACL</name>
<sequence length="116" mass="12870">MYNLVYGQSVQGNQGYAQAASPEAYHTANYRGNQIGHDAYLRSDSQTPSSFQAGVSSYGMNAQAQNQFGMNQFTQQYGMQPNSQHHLTAMLFKLTNPMVKLLTQMPITQRTTVGIN</sequence>
<dbReference type="RefSeq" id="WP_235121809.1">
    <property type="nucleotide sequence ID" value="NZ_CP090978.1"/>
</dbReference>
<evidence type="ECO:0000313" key="1">
    <source>
        <dbReference type="EMBL" id="UJF35239.1"/>
    </source>
</evidence>
<dbReference type="EMBL" id="CP090978">
    <property type="protein sequence ID" value="UJF35239.1"/>
    <property type="molecule type" value="Genomic_DNA"/>
</dbReference>
<organism evidence="1 2">
    <name type="scientific">Paenibacillus hexagrammi</name>
    <dbReference type="NCBI Taxonomy" id="2908839"/>
    <lineage>
        <taxon>Bacteria</taxon>
        <taxon>Bacillati</taxon>
        <taxon>Bacillota</taxon>
        <taxon>Bacilli</taxon>
        <taxon>Bacillales</taxon>
        <taxon>Paenibacillaceae</taxon>
        <taxon>Paenibacillus</taxon>
    </lineage>
</organism>
<reference evidence="1 2" key="1">
    <citation type="journal article" date="2024" name="Int. J. Syst. Evol. Microbiol.">
        <title>Paenibacillus hexagrammi sp. nov., a novel bacterium isolated from the gut content of Hexagrammos agrammus.</title>
        <authorList>
            <person name="Jung H.K."/>
            <person name="Kim D.G."/>
            <person name="Zin H."/>
            <person name="Park J."/>
            <person name="Jung H."/>
            <person name="Kim Y.O."/>
            <person name="Kong H.J."/>
            <person name="Kim J.W."/>
            <person name="Kim Y.S."/>
        </authorList>
    </citation>
    <scope>NUCLEOTIDE SEQUENCE [LARGE SCALE GENOMIC DNA]</scope>
    <source>
        <strain evidence="1 2">YPD9-1</strain>
    </source>
</reference>
<accession>A0ABY3SNE3</accession>
<evidence type="ECO:0000313" key="2">
    <source>
        <dbReference type="Proteomes" id="UP001649230"/>
    </source>
</evidence>